<evidence type="ECO:0000313" key="9">
    <source>
        <dbReference type="Proteomes" id="UP000020492"/>
    </source>
</evidence>
<dbReference type="SUPFAM" id="SSF55811">
    <property type="entry name" value="Nudix"/>
    <property type="match status" value="1"/>
</dbReference>
<comment type="caution">
    <text evidence="8">The sequence shown here is derived from an EMBL/GenBank/DDBJ whole genome shotgun (WGS) entry which is preliminary data.</text>
</comment>
<dbReference type="InterPro" id="IPR000086">
    <property type="entry name" value="NUDIX_hydrolase_dom"/>
</dbReference>
<name>A0A016QR43_9DEIO</name>
<keyword evidence="5" id="KW-0460">Magnesium</keyword>
<dbReference type="PANTHER" id="PTHR12992:SF11">
    <property type="entry name" value="MITOCHONDRIAL COENZYME A DIPHOSPHATASE NUDT8"/>
    <property type="match status" value="1"/>
</dbReference>
<dbReference type="GO" id="GO:0046872">
    <property type="term" value="F:metal ion binding"/>
    <property type="evidence" value="ECO:0007669"/>
    <property type="project" value="UniProtKB-KW"/>
</dbReference>
<dbReference type="InterPro" id="IPR020084">
    <property type="entry name" value="NUDIX_hydrolase_CS"/>
</dbReference>
<dbReference type="Proteomes" id="UP000020492">
    <property type="component" value="Unassembled WGS sequence"/>
</dbReference>
<comment type="cofactor">
    <cofactor evidence="1">
        <name>Mn(2+)</name>
        <dbReference type="ChEBI" id="CHEBI:29035"/>
    </cofactor>
</comment>
<evidence type="ECO:0000256" key="3">
    <source>
        <dbReference type="ARBA" id="ARBA00022723"/>
    </source>
</evidence>
<dbReference type="CDD" id="cd03426">
    <property type="entry name" value="NUDIX_CoAse_Nudt7"/>
    <property type="match status" value="1"/>
</dbReference>
<dbReference type="PANTHER" id="PTHR12992">
    <property type="entry name" value="NUDIX HYDROLASE"/>
    <property type="match status" value="1"/>
</dbReference>
<gene>
    <name evidence="8" type="ORF">DEIPH_ctg025orf0251</name>
</gene>
<evidence type="ECO:0000256" key="4">
    <source>
        <dbReference type="ARBA" id="ARBA00022801"/>
    </source>
</evidence>
<dbReference type="InterPro" id="IPR045121">
    <property type="entry name" value="CoAse"/>
</dbReference>
<dbReference type="InterPro" id="IPR015797">
    <property type="entry name" value="NUDIX_hydrolase-like_dom_sf"/>
</dbReference>
<organism evidence="8 9">
    <name type="scientific">Deinococcus phoenicis</name>
    <dbReference type="NCBI Taxonomy" id="1476583"/>
    <lineage>
        <taxon>Bacteria</taxon>
        <taxon>Thermotogati</taxon>
        <taxon>Deinococcota</taxon>
        <taxon>Deinococci</taxon>
        <taxon>Deinococcales</taxon>
        <taxon>Deinococcaceae</taxon>
        <taxon>Deinococcus</taxon>
    </lineage>
</organism>
<dbReference type="PROSITE" id="PS00893">
    <property type="entry name" value="NUDIX_BOX"/>
    <property type="match status" value="1"/>
</dbReference>
<dbReference type="RefSeq" id="WP_034356752.1">
    <property type="nucleotide sequence ID" value="NZ_JHAC01000025.1"/>
</dbReference>
<dbReference type="Gene3D" id="3.90.79.10">
    <property type="entry name" value="Nucleoside Triphosphate Pyrophosphohydrolase"/>
    <property type="match status" value="1"/>
</dbReference>
<evidence type="ECO:0000313" key="8">
    <source>
        <dbReference type="EMBL" id="EYB68367.1"/>
    </source>
</evidence>
<dbReference type="Pfam" id="PF00293">
    <property type="entry name" value="NUDIX"/>
    <property type="match status" value="1"/>
</dbReference>
<keyword evidence="3" id="KW-0479">Metal-binding</keyword>
<evidence type="ECO:0000259" key="7">
    <source>
        <dbReference type="PROSITE" id="PS51462"/>
    </source>
</evidence>
<dbReference type="STRING" id="1476583.DEIPH_ctg025orf0251"/>
<comment type="cofactor">
    <cofactor evidence="2">
        <name>Mg(2+)</name>
        <dbReference type="ChEBI" id="CHEBI:18420"/>
    </cofactor>
</comment>
<dbReference type="EMBL" id="JHAC01000025">
    <property type="protein sequence ID" value="EYB68367.1"/>
    <property type="molecule type" value="Genomic_DNA"/>
</dbReference>
<evidence type="ECO:0000256" key="2">
    <source>
        <dbReference type="ARBA" id="ARBA00001946"/>
    </source>
</evidence>
<keyword evidence="9" id="KW-1185">Reference proteome</keyword>
<evidence type="ECO:0000256" key="1">
    <source>
        <dbReference type="ARBA" id="ARBA00001936"/>
    </source>
</evidence>
<keyword evidence="4 8" id="KW-0378">Hydrolase</keyword>
<reference evidence="8 9" key="1">
    <citation type="submission" date="2014-03" db="EMBL/GenBank/DDBJ databases">
        <title>Draft genome sequence of Deinococcus phoenicis 1P10ME.</title>
        <authorList>
            <person name="Stepanov V.G."/>
            <person name="Vaishampayan P."/>
            <person name="Venkateswaran K."/>
            <person name="Fox G.E."/>
        </authorList>
    </citation>
    <scope>NUCLEOTIDE SEQUENCE [LARGE SCALE GENOMIC DNA]</scope>
    <source>
        <strain evidence="8 9">1P10ME</strain>
    </source>
</reference>
<dbReference type="eggNOG" id="COG0494">
    <property type="taxonomic scope" value="Bacteria"/>
</dbReference>
<dbReference type="OrthoDB" id="9802805at2"/>
<dbReference type="AlphaFoldDB" id="A0A016QR43"/>
<proteinExistence type="predicted"/>
<keyword evidence="6" id="KW-0464">Manganese</keyword>
<sequence>MTSAGETPDPLDRALDDPWAVWLGRRARTPLHLPDYRRAAVLVALTRERDPRVLLTVRSADLPTHRGQISFPGGSLEAAETPVQAALREAEEEVGLDPRTVHVLGELDDVFTPVGFHVTPVLARVPAEPRLTLTAEVAQIITPTLGELRGLDVIHETRTLPGGQQVPLYRFPWRGHDIWGMTARVLHDLLQHGP</sequence>
<dbReference type="GO" id="GO:0010945">
    <property type="term" value="F:coenzyme A diphosphatase activity"/>
    <property type="evidence" value="ECO:0007669"/>
    <property type="project" value="InterPro"/>
</dbReference>
<evidence type="ECO:0000256" key="6">
    <source>
        <dbReference type="ARBA" id="ARBA00023211"/>
    </source>
</evidence>
<dbReference type="PATRIC" id="fig|1476583.3.peg.1718"/>
<protein>
    <submittedName>
        <fullName evidence="8">NUDIX hydrolase</fullName>
    </submittedName>
</protein>
<dbReference type="PROSITE" id="PS51462">
    <property type="entry name" value="NUDIX"/>
    <property type="match status" value="1"/>
</dbReference>
<accession>A0A016QR43</accession>
<evidence type="ECO:0000256" key="5">
    <source>
        <dbReference type="ARBA" id="ARBA00022842"/>
    </source>
</evidence>
<feature type="domain" description="Nudix hydrolase" evidence="7">
    <location>
        <begin position="36"/>
        <end position="165"/>
    </location>
</feature>